<accession>A0AA86NKV0</accession>
<sequence length="485" mass="56930">MDLDTLLQDLTQSIETYEQRQVFQQMECLQQYISAFDKCDYKISIKKLQEFDQQTQEIPNQLHIQEQIQHLQTMDELICEKTKIQEQYKNDIYLSGLFQNLSQKPALEQLKFLIANQQSILELKEQQHQLQIFTVVLQSIQLLNQNQFNTLPINELFQFLSGFKQLVQFSRLFDYISQFVLDTTYQVDNELFQEIKVSAQQKLQQSIDKQNIEAIKLKFISKLDSNLQVQPENEQELQILQQIIDSRVDSFKVQIVRFLSNPSLKQLDNNTQVPEIADQFYQLAYWIMSCNLDLSSLLQISKSLLFCENKKMPTLFTLCILTLQSIVEPLAQTYHQYAKVLANFRLHIVSELKSLFRAQFQAKFDEIQQKSLHMKKYLEFVSMQSNSLNQFNISYKQSLQQDLESTGIDIISVSFAHLAPDFKSQVKEITKSWAKTEEEFIETLKIYLQNKNGVLVYRTLVKENGLENKLLLMAKQVLKFVVEGQ</sequence>
<organism evidence="1">
    <name type="scientific">Hexamita inflata</name>
    <dbReference type="NCBI Taxonomy" id="28002"/>
    <lineage>
        <taxon>Eukaryota</taxon>
        <taxon>Metamonada</taxon>
        <taxon>Diplomonadida</taxon>
        <taxon>Hexamitidae</taxon>
        <taxon>Hexamitinae</taxon>
        <taxon>Hexamita</taxon>
    </lineage>
</organism>
<proteinExistence type="predicted"/>
<evidence type="ECO:0000313" key="1">
    <source>
        <dbReference type="EMBL" id="CAI9920853.1"/>
    </source>
</evidence>
<reference evidence="1" key="1">
    <citation type="submission" date="2023-06" db="EMBL/GenBank/DDBJ databases">
        <authorList>
            <person name="Kurt Z."/>
        </authorList>
    </citation>
    <scope>NUCLEOTIDE SEQUENCE</scope>
</reference>
<dbReference type="Proteomes" id="UP001642409">
    <property type="component" value="Unassembled WGS sequence"/>
</dbReference>
<gene>
    <name evidence="2" type="ORF">HINF_LOCUS46327</name>
    <name evidence="1" type="ORF">HINF_LOCUS8498</name>
</gene>
<reference evidence="2 3" key="2">
    <citation type="submission" date="2024-07" db="EMBL/GenBank/DDBJ databases">
        <authorList>
            <person name="Akdeniz Z."/>
        </authorList>
    </citation>
    <scope>NUCLEOTIDE SEQUENCE [LARGE SCALE GENOMIC DNA]</scope>
</reference>
<keyword evidence="3" id="KW-1185">Reference proteome</keyword>
<name>A0AA86NKV0_9EUKA</name>
<dbReference type="EMBL" id="CATOUU010000204">
    <property type="protein sequence ID" value="CAI9920853.1"/>
    <property type="molecule type" value="Genomic_DNA"/>
</dbReference>
<dbReference type="AlphaFoldDB" id="A0AA86NKV0"/>
<evidence type="ECO:0000313" key="3">
    <source>
        <dbReference type="Proteomes" id="UP001642409"/>
    </source>
</evidence>
<protein>
    <submittedName>
        <fullName evidence="2">Hypothetical_protein</fullName>
    </submittedName>
</protein>
<dbReference type="EMBL" id="CAXDID020000204">
    <property type="protein sequence ID" value="CAL6054981.1"/>
    <property type="molecule type" value="Genomic_DNA"/>
</dbReference>
<evidence type="ECO:0000313" key="2">
    <source>
        <dbReference type="EMBL" id="CAL6054981.1"/>
    </source>
</evidence>
<comment type="caution">
    <text evidence="1">The sequence shown here is derived from an EMBL/GenBank/DDBJ whole genome shotgun (WGS) entry which is preliminary data.</text>
</comment>